<evidence type="ECO:0000256" key="1">
    <source>
        <dbReference type="SAM" id="Coils"/>
    </source>
</evidence>
<proteinExistence type="predicted"/>
<evidence type="ECO:0000313" key="3">
    <source>
        <dbReference type="Proteomes" id="UP001346869"/>
    </source>
</evidence>
<reference evidence="2 3" key="1">
    <citation type="journal article" date="2023" name="Genes (Basel)">
        <title>Chromosome-Level Genome Assembly and Circadian Gene Repertoire of the Patagonia Blennie Eleginops maclovinus-The Closest Ancestral Proxy of Antarctic Cryonotothenioids.</title>
        <authorList>
            <person name="Cheng C.C."/>
            <person name="Rivera-Colon A.G."/>
            <person name="Minhas B.F."/>
            <person name="Wilson L."/>
            <person name="Rayamajhi N."/>
            <person name="Vargas-Chacoff L."/>
            <person name="Catchen J.M."/>
        </authorList>
    </citation>
    <scope>NUCLEOTIDE SEQUENCE [LARGE SCALE GENOMIC DNA]</scope>
    <source>
        <strain evidence="2">JMC-PN-2008</strain>
    </source>
</reference>
<organism evidence="2 3">
    <name type="scientific">Eleginops maclovinus</name>
    <name type="common">Patagonian blennie</name>
    <name type="synonym">Eleginus maclovinus</name>
    <dbReference type="NCBI Taxonomy" id="56733"/>
    <lineage>
        <taxon>Eukaryota</taxon>
        <taxon>Metazoa</taxon>
        <taxon>Chordata</taxon>
        <taxon>Craniata</taxon>
        <taxon>Vertebrata</taxon>
        <taxon>Euteleostomi</taxon>
        <taxon>Actinopterygii</taxon>
        <taxon>Neopterygii</taxon>
        <taxon>Teleostei</taxon>
        <taxon>Neoteleostei</taxon>
        <taxon>Acanthomorphata</taxon>
        <taxon>Eupercaria</taxon>
        <taxon>Perciformes</taxon>
        <taxon>Notothenioidei</taxon>
        <taxon>Eleginopidae</taxon>
        <taxon>Eleginops</taxon>
    </lineage>
</organism>
<reference evidence="2 3" key="2">
    <citation type="journal article" date="2023" name="Mol. Biol. Evol.">
        <title>Genomics of Secondarily Temperate Adaptation in the Only Non-Antarctic Icefish.</title>
        <authorList>
            <person name="Rivera-Colon A.G."/>
            <person name="Rayamajhi N."/>
            <person name="Minhas B.F."/>
            <person name="Madrigal G."/>
            <person name="Bilyk K.T."/>
            <person name="Yoon V."/>
            <person name="Hune M."/>
            <person name="Gregory S."/>
            <person name="Cheng C.H.C."/>
            <person name="Catchen J.M."/>
        </authorList>
    </citation>
    <scope>NUCLEOTIDE SEQUENCE [LARGE SCALE GENOMIC DNA]</scope>
    <source>
        <strain evidence="2">JMC-PN-2008</strain>
    </source>
</reference>
<name>A0AAN7XQW7_ELEMC</name>
<evidence type="ECO:0000313" key="2">
    <source>
        <dbReference type="EMBL" id="KAK5868158.1"/>
    </source>
</evidence>
<keyword evidence="1" id="KW-0175">Coiled coil</keyword>
<comment type="caution">
    <text evidence="2">The sequence shown here is derived from an EMBL/GenBank/DDBJ whole genome shotgun (WGS) entry which is preliminary data.</text>
</comment>
<dbReference type="AlphaFoldDB" id="A0AAN7XQW7"/>
<accession>A0AAN7XQW7</accession>
<sequence length="76" mass="8704">MKAGGVSNEVKVKALEFDQKVLLRNSEKLNRKYEKLLKSHKAEMAALRKEIQQQVKEPSVEEAEIAALRRENQGLK</sequence>
<dbReference type="Proteomes" id="UP001346869">
    <property type="component" value="Unassembled WGS sequence"/>
</dbReference>
<protein>
    <submittedName>
        <fullName evidence="2">Uncharacterized protein</fullName>
    </submittedName>
</protein>
<feature type="coiled-coil region" evidence="1">
    <location>
        <begin position="23"/>
        <end position="57"/>
    </location>
</feature>
<keyword evidence="3" id="KW-1185">Reference proteome</keyword>
<gene>
    <name evidence="2" type="ORF">PBY51_009197</name>
</gene>
<dbReference type="EMBL" id="JAUZQC010000007">
    <property type="protein sequence ID" value="KAK5868158.1"/>
    <property type="molecule type" value="Genomic_DNA"/>
</dbReference>